<proteinExistence type="predicted"/>
<evidence type="ECO:0000256" key="1">
    <source>
        <dbReference type="SAM" id="Phobius"/>
    </source>
</evidence>
<keyword evidence="1" id="KW-0472">Membrane</keyword>
<gene>
    <name evidence="2" type="ORF">H9638_16120</name>
</gene>
<evidence type="ECO:0008006" key="4">
    <source>
        <dbReference type="Google" id="ProtNLM"/>
    </source>
</evidence>
<sequence length="148" mass="15613">MSTPAEHEPKRERTWIYVVACVLLVGLALWAVLAFSAVRSSNQAEEKADRFITLLEAAGVSAPSQDQVVRVLGDDGGAACANPNAALSRATLNSMLANGATGPGARPVISDKRAIKGQLLIIEVYCPDELDDFNASIEDLKTDSVTGS</sequence>
<evidence type="ECO:0000313" key="3">
    <source>
        <dbReference type="Proteomes" id="UP000652763"/>
    </source>
</evidence>
<evidence type="ECO:0000313" key="2">
    <source>
        <dbReference type="EMBL" id="MBD8045336.1"/>
    </source>
</evidence>
<feature type="transmembrane region" description="Helical" evidence="1">
    <location>
        <begin position="15"/>
        <end position="38"/>
    </location>
</feature>
<dbReference type="RefSeq" id="WP_191749151.1">
    <property type="nucleotide sequence ID" value="NZ_JACSQC010000010.1"/>
</dbReference>
<keyword evidence="1" id="KW-0812">Transmembrane</keyword>
<protein>
    <recommendedName>
        <fullName evidence="4">DUF732 domain-containing protein</fullName>
    </recommendedName>
</protein>
<accession>A0ABR8YMB7</accession>
<keyword evidence="1" id="KW-1133">Transmembrane helix</keyword>
<dbReference type="Proteomes" id="UP000652763">
    <property type="component" value="Unassembled WGS sequence"/>
</dbReference>
<organism evidence="2 3">
    <name type="scientific">Arthrobacter pullicola</name>
    <dbReference type="NCBI Taxonomy" id="2762224"/>
    <lineage>
        <taxon>Bacteria</taxon>
        <taxon>Bacillati</taxon>
        <taxon>Actinomycetota</taxon>
        <taxon>Actinomycetes</taxon>
        <taxon>Micrococcales</taxon>
        <taxon>Micrococcaceae</taxon>
        <taxon>Arthrobacter</taxon>
    </lineage>
</organism>
<name>A0ABR8YMB7_9MICC</name>
<comment type="caution">
    <text evidence="2">The sequence shown here is derived from an EMBL/GenBank/DDBJ whole genome shotgun (WGS) entry which is preliminary data.</text>
</comment>
<dbReference type="EMBL" id="JACSQC010000010">
    <property type="protein sequence ID" value="MBD8045336.1"/>
    <property type="molecule type" value="Genomic_DNA"/>
</dbReference>
<keyword evidence="3" id="KW-1185">Reference proteome</keyword>
<reference evidence="2 3" key="1">
    <citation type="submission" date="2020-08" db="EMBL/GenBank/DDBJ databases">
        <title>A Genomic Blueprint of the Chicken Gut Microbiome.</title>
        <authorList>
            <person name="Gilroy R."/>
            <person name="Ravi A."/>
            <person name="Getino M."/>
            <person name="Pursley I."/>
            <person name="Horton D.L."/>
            <person name="Alikhan N.-F."/>
            <person name="Baker D."/>
            <person name="Gharbi K."/>
            <person name="Hall N."/>
            <person name="Watson M."/>
            <person name="Adriaenssens E.M."/>
            <person name="Foster-Nyarko E."/>
            <person name="Jarju S."/>
            <person name="Secka A."/>
            <person name="Antonio M."/>
            <person name="Oren A."/>
            <person name="Chaudhuri R."/>
            <person name="La Ragione R.M."/>
            <person name="Hildebrand F."/>
            <person name="Pallen M.J."/>
        </authorList>
    </citation>
    <scope>NUCLEOTIDE SEQUENCE [LARGE SCALE GENOMIC DNA]</scope>
    <source>
        <strain evidence="2 3">Sa2BUA2</strain>
    </source>
</reference>